<sequence>MENDFMDQDRHSPLHHFRRALKCAILVSIHLLREVNRKCFHSVKLRLFSRRPRYSYLDKATRLEQPLYASYSSSRSIITRLGFFLPIRGRELCHCLIKDIIAGLFLLLLKNLWFLASPTMSLARLTNLARPTMTNEL</sequence>
<gene>
    <name evidence="1" type="ORF">JTE90_013719</name>
</gene>
<name>A0AAV6V0A4_9ARAC</name>
<dbReference type="AlphaFoldDB" id="A0AAV6V0A4"/>
<evidence type="ECO:0000313" key="1">
    <source>
        <dbReference type="EMBL" id="KAG8189185.1"/>
    </source>
</evidence>
<reference evidence="1 2" key="1">
    <citation type="journal article" date="2022" name="Nat. Ecol. Evol.">
        <title>A masculinizing supergene underlies an exaggerated male reproductive morph in a spider.</title>
        <authorList>
            <person name="Hendrickx F."/>
            <person name="De Corte Z."/>
            <person name="Sonet G."/>
            <person name="Van Belleghem S.M."/>
            <person name="Kostlbacher S."/>
            <person name="Vangestel C."/>
        </authorList>
    </citation>
    <scope>NUCLEOTIDE SEQUENCE [LARGE SCALE GENOMIC DNA]</scope>
    <source>
        <strain evidence="1">W744_W776</strain>
    </source>
</reference>
<organism evidence="1 2">
    <name type="scientific">Oedothorax gibbosus</name>
    <dbReference type="NCBI Taxonomy" id="931172"/>
    <lineage>
        <taxon>Eukaryota</taxon>
        <taxon>Metazoa</taxon>
        <taxon>Ecdysozoa</taxon>
        <taxon>Arthropoda</taxon>
        <taxon>Chelicerata</taxon>
        <taxon>Arachnida</taxon>
        <taxon>Araneae</taxon>
        <taxon>Araneomorphae</taxon>
        <taxon>Entelegynae</taxon>
        <taxon>Araneoidea</taxon>
        <taxon>Linyphiidae</taxon>
        <taxon>Erigoninae</taxon>
        <taxon>Oedothorax</taxon>
    </lineage>
</organism>
<evidence type="ECO:0000313" key="2">
    <source>
        <dbReference type="Proteomes" id="UP000827092"/>
    </source>
</evidence>
<dbReference type="Proteomes" id="UP000827092">
    <property type="component" value="Unassembled WGS sequence"/>
</dbReference>
<protein>
    <submittedName>
        <fullName evidence="1">Uncharacterized protein</fullName>
    </submittedName>
</protein>
<comment type="caution">
    <text evidence="1">The sequence shown here is derived from an EMBL/GenBank/DDBJ whole genome shotgun (WGS) entry which is preliminary data.</text>
</comment>
<dbReference type="EMBL" id="JAFNEN010000219">
    <property type="protein sequence ID" value="KAG8189185.1"/>
    <property type="molecule type" value="Genomic_DNA"/>
</dbReference>
<keyword evidence="2" id="KW-1185">Reference proteome</keyword>
<proteinExistence type="predicted"/>
<accession>A0AAV6V0A4</accession>